<sequence length="122" mass="12232">MSAFRKTVLTTAIIGAGLASTSGAAFASDHHDGGHEKASSGCSNLVKADNSNGTGDVKLGGVLGGNQNVSPSNVCDNFSGNSFLNGNNVAGGSIQNGSNKVVNDSKTETTTITKEITKIFGI</sequence>
<accession>A0ABU8MLN3</accession>
<dbReference type="Proteomes" id="UP001385809">
    <property type="component" value="Unassembled WGS sequence"/>
</dbReference>
<evidence type="ECO:0000256" key="1">
    <source>
        <dbReference type="SAM" id="SignalP"/>
    </source>
</evidence>
<protein>
    <recommendedName>
        <fullName evidence="4">DUF320 domain-containing protein</fullName>
    </recommendedName>
</protein>
<evidence type="ECO:0000313" key="2">
    <source>
        <dbReference type="EMBL" id="MEJ2868216.1"/>
    </source>
</evidence>
<name>A0ABU8MLN3_9PSEU</name>
<keyword evidence="3" id="KW-1185">Reference proteome</keyword>
<comment type="caution">
    <text evidence="2">The sequence shown here is derived from an EMBL/GenBank/DDBJ whole genome shotgun (WGS) entry which is preliminary data.</text>
</comment>
<evidence type="ECO:0000313" key="3">
    <source>
        <dbReference type="Proteomes" id="UP001385809"/>
    </source>
</evidence>
<gene>
    <name evidence="2" type="ORF">WCD74_10595</name>
</gene>
<evidence type="ECO:0008006" key="4">
    <source>
        <dbReference type="Google" id="ProtNLM"/>
    </source>
</evidence>
<dbReference type="RefSeq" id="WP_337694828.1">
    <property type="nucleotide sequence ID" value="NZ_JBBEGN010000004.1"/>
</dbReference>
<feature type="chain" id="PRO_5047024489" description="DUF320 domain-containing protein" evidence="1">
    <location>
        <begin position="28"/>
        <end position="122"/>
    </location>
</feature>
<feature type="signal peptide" evidence="1">
    <location>
        <begin position="1"/>
        <end position="27"/>
    </location>
</feature>
<dbReference type="EMBL" id="JBBEGN010000004">
    <property type="protein sequence ID" value="MEJ2868216.1"/>
    <property type="molecule type" value="Genomic_DNA"/>
</dbReference>
<organism evidence="2 3">
    <name type="scientific">Actinomycetospora aurantiaca</name>
    <dbReference type="NCBI Taxonomy" id="3129233"/>
    <lineage>
        <taxon>Bacteria</taxon>
        <taxon>Bacillati</taxon>
        <taxon>Actinomycetota</taxon>
        <taxon>Actinomycetes</taxon>
        <taxon>Pseudonocardiales</taxon>
        <taxon>Pseudonocardiaceae</taxon>
        <taxon>Actinomycetospora</taxon>
    </lineage>
</organism>
<keyword evidence="1" id="KW-0732">Signal</keyword>
<reference evidence="2 3" key="1">
    <citation type="submission" date="2024-03" db="EMBL/GenBank/DDBJ databases">
        <title>Actinomycetospora sp. OC33-EN08, a novel actinomycete isolated from wild orchid (Aerides multiflora).</title>
        <authorList>
            <person name="Suriyachadkun C."/>
        </authorList>
    </citation>
    <scope>NUCLEOTIDE SEQUENCE [LARGE SCALE GENOMIC DNA]</scope>
    <source>
        <strain evidence="2 3">OC33-EN08</strain>
    </source>
</reference>
<proteinExistence type="predicted"/>